<proteinExistence type="predicted"/>
<sequence>MHIGNSHRSLNSTLEDNDENCSLLNTPSNRNHLPLGHSIDESDFEVLASLKCEGQKVIDNYTLPVIANINGDDIKLPDSATNMKELMVILSKEVNRNGKPPLFLRPLGAILAFFGVHGFFQTNCVSCATSVIDSLADSVLYRAVPELRGANVAGNMTELRQSGKSATEVIKYLSKLNENDNLIGLLAIHRQPSWWRTLLSSTEGHACNVIKLTGSNTVHFLDTQKKIYFSYDRDKITESNHEIKKFLGSIGPRGIDLWTGRAKN</sequence>
<organism evidence="1 2">
    <name type="scientific">Yersinia rohdei</name>
    <dbReference type="NCBI Taxonomy" id="29485"/>
    <lineage>
        <taxon>Bacteria</taxon>
        <taxon>Pseudomonadati</taxon>
        <taxon>Pseudomonadota</taxon>
        <taxon>Gammaproteobacteria</taxon>
        <taxon>Enterobacterales</taxon>
        <taxon>Yersiniaceae</taxon>
        <taxon>Yersinia</taxon>
    </lineage>
</organism>
<dbReference type="OrthoDB" id="6476127at2"/>
<evidence type="ECO:0008006" key="3">
    <source>
        <dbReference type="Google" id="ProtNLM"/>
    </source>
</evidence>
<gene>
    <name evidence="1" type="ORF">ERS008555_03054</name>
</gene>
<dbReference type="AlphaFoldDB" id="A0A0U1HVP2"/>
<protein>
    <recommendedName>
        <fullName evidence="3">Tox-PL domain-containing protein</fullName>
    </recommendedName>
</protein>
<dbReference type="EMBL" id="CTKE01000016">
    <property type="protein sequence ID" value="CQI93971.1"/>
    <property type="molecule type" value="Genomic_DNA"/>
</dbReference>
<accession>A0A0U1HVP2</accession>
<dbReference type="RefSeq" id="WP_050535229.1">
    <property type="nucleotide sequence ID" value="NZ_CTKE01000016.1"/>
</dbReference>
<name>A0A0U1HVP2_YERRO</name>
<evidence type="ECO:0000313" key="2">
    <source>
        <dbReference type="Proteomes" id="UP000042054"/>
    </source>
</evidence>
<reference evidence="1 2" key="1">
    <citation type="submission" date="2015-03" db="EMBL/GenBank/DDBJ databases">
        <authorList>
            <person name="Murphy D."/>
        </authorList>
    </citation>
    <scope>NUCLEOTIDE SEQUENCE [LARGE SCALE GENOMIC DNA]</scope>
    <source>
        <strain evidence="1 2">68/02</strain>
    </source>
</reference>
<dbReference type="Proteomes" id="UP000042054">
    <property type="component" value="Unassembled WGS sequence"/>
</dbReference>
<evidence type="ECO:0000313" key="1">
    <source>
        <dbReference type="EMBL" id="CQI93971.1"/>
    </source>
</evidence>